<evidence type="ECO:0000313" key="2">
    <source>
        <dbReference type="Proteomes" id="UP000886998"/>
    </source>
</evidence>
<organism evidence="1 2">
    <name type="scientific">Trichonephila inaurata madagascariensis</name>
    <dbReference type="NCBI Taxonomy" id="2747483"/>
    <lineage>
        <taxon>Eukaryota</taxon>
        <taxon>Metazoa</taxon>
        <taxon>Ecdysozoa</taxon>
        <taxon>Arthropoda</taxon>
        <taxon>Chelicerata</taxon>
        <taxon>Arachnida</taxon>
        <taxon>Araneae</taxon>
        <taxon>Araneomorphae</taxon>
        <taxon>Entelegynae</taxon>
        <taxon>Araneoidea</taxon>
        <taxon>Nephilidae</taxon>
        <taxon>Trichonephila</taxon>
        <taxon>Trichonephila inaurata</taxon>
    </lineage>
</organism>
<dbReference type="EMBL" id="BMAV01026760">
    <property type="protein sequence ID" value="GFS53174.1"/>
    <property type="molecule type" value="Genomic_DNA"/>
</dbReference>
<comment type="caution">
    <text evidence="1">The sequence shown here is derived from an EMBL/GenBank/DDBJ whole genome shotgun (WGS) entry which is preliminary data.</text>
</comment>
<proteinExistence type="predicted"/>
<protein>
    <submittedName>
        <fullName evidence="1">Uncharacterized protein</fullName>
    </submittedName>
</protein>
<evidence type="ECO:0000313" key="1">
    <source>
        <dbReference type="EMBL" id="GFS53174.1"/>
    </source>
</evidence>
<dbReference type="AlphaFoldDB" id="A0A8X6MHQ1"/>
<reference evidence="1" key="1">
    <citation type="submission" date="2020-08" db="EMBL/GenBank/DDBJ databases">
        <title>Multicomponent nature underlies the extraordinary mechanical properties of spider dragline silk.</title>
        <authorList>
            <person name="Kono N."/>
            <person name="Nakamura H."/>
            <person name="Mori M."/>
            <person name="Yoshida Y."/>
            <person name="Ohtoshi R."/>
            <person name="Malay A.D."/>
            <person name="Moran D.A.P."/>
            <person name="Tomita M."/>
            <person name="Numata K."/>
            <person name="Arakawa K."/>
        </authorList>
    </citation>
    <scope>NUCLEOTIDE SEQUENCE</scope>
</reference>
<keyword evidence="2" id="KW-1185">Reference proteome</keyword>
<dbReference type="OrthoDB" id="5984724at2759"/>
<sequence>MLYGSCWQPKARRTSSQQIFTGTPFLMKVKQPGNFCNTDITKDYIALKSKLDSIKSIIKELDILQNDYCALPDKVNLKDSLDTLSDLQDEAEETKWLFEHFSSAKQLKQELISLFSGAGMQLHKLSSNCIELLSNFDISDGDVSLTIPDETKALGL</sequence>
<gene>
    <name evidence="1" type="ORF">TNIN_384411</name>
</gene>
<accession>A0A8X6MHQ1</accession>
<name>A0A8X6MHQ1_9ARAC</name>
<dbReference type="Proteomes" id="UP000886998">
    <property type="component" value="Unassembled WGS sequence"/>
</dbReference>